<dbReference type="EC" id="1.1.1.37" evidence="3 12"/>
<sequence length="348" mass="36031">MVKAVVAGAAGGIGQPLSLLLKLNPIVTELSLYDVVNAPGVAADLSHIPTPAQVSGFLPNTGSQGHKGPEEEKRGAVNALKGADIVVIPAGVPRKPGMTRDDLFINAGICATLAESIAEACPKAFILVISNPVNSTVPVFAEVLKKKGVFDPKRLFGVTTLDCLRASTFVASVVGEPTEASKYVIPVVGGHAGHTILPLLSQAKPSIPSSVLKDKSKRDALVHRIQFGGDEVVEAKAGTGSATLSMAQAGAEFADKVMRAAFKGETGLVAPSYVNLEADPSAAKTIQQEIGKDLAYFSVNVELGKEGIAKLNPVGKIDETETALLKKAVEDLEPSINKGVGFSPASKL</sequence>
<organism evidence="15 16">
    <name type="scientific">Filobasidium floriforme</name>
    <dbReference type="NCBI Taxonomy" id="5210"/>
    <lineage>
        <taxon>Eukaryota</taxon>
        <taxon>Fungi</taxon>
        <taxon>Dikarya</taxon>
        <taxon>Basidiomycota</taxon>
        <taxon>Agaricomycotina</taxon>
        <taxon>Tremellomycetes</taxon>
        <taxon>Filobasidiales</taxon>
        <taxon>Filobasidiaceae</taxon>
        <taxon>Filobasidium</taxon>
    </lineage>
</organism>
<evidence type="ECO:0000256" key="4">
    <source>
        <dbReference type="ARBA" id="ARBA00022532"/>
    </source>
</evidence>
<feature type="binding site" evidence="9">
    <location>
        <position position="165"/>
    </location>
    <ligand>
        <name>substrate</name>
    </ligand>
</feature>
<feature type="binding site" evidence="10">
    <location>
        <position position="34"/>
    </location>
    <ligand>
        <name>NAD(+)</name>
        <dbReference type="ChEBI" id="CHEBI:57540"/>
    </ligand>
</feature>
<dbReference type="Proteomes" id="UP000812966">
    <property type="component" value="Unassembled WGS sequence"/>
</dbReference>
<dbReference type="PROSITE" id="PS00068">
    <property type="entry name" value="MDH"/>
    <property type="match status" value="1"/>
</dbReference>
<dbReference type="PIRSF" id="PIRSF000102">
    <property type="entry name" value="Lac_mal_DH"/>
    <property type="match status" value="1"/>
</dbReference>
<dbReference type="InterPro" id="IPR001557">
    <property type="entry name" value="L-lactate/malate_DH"/>
</dbReference>
<dbReference type="Pfam" id="PF00056">
    <property type="entry name" value="Ldh_1_N"/>
    <property type="match status" value="1"/>
</dbReference>
<dbReference type="InterPro" id="IPR001236">
    <property type="entry name" value="Lactate/malate_DH_N"/>
</dbReference>
<dbReference type="Gene3D" id="3.40.50.720">
    <property type="entry name" value="NAD(P)-binding Rossmann-like Domain"/>
    <property type="match status" value="1"/>
</dbReference>
<gene>
    <name evidence="15" type="ORF">FFLO_02197</name>
</gene>
<dbReference type="InterPro" id="IPR022383">
    <property type="entry name" value="Lactate/malate_DH_C"/>
</dbReference>
<dbReference type="InterPro" id="IPR010097">
    <property type="entry name" value="Malate_DH_type1"/>
</dbReference>
<dbReference type="InterPro" id="IPR001252">
    <property type="entry name" value="Malate_DH_AS"/>
</dbReference>
<evidence type="ECO:0000256" key="8">
    <source>
        <dbReference type="PIRSR" id="PIRSR000102-1"/>
    </source>
</evidence>
<feature type="domain" description="Lactate/malate dehydrogenase C-terminal" evidence="14">
    <location>
        <begin position="159"/>
        <end position="342"/>
    </location>
</feature>
<protein>
    <recommendedName>
        <fullName evidence="3 12">Malate dehydrogenase</fullName>
        <ecNumber evidence="3 12">1.1.1.37</ecNumber>
    </recommendedName>
</protein>
<dbReference type="OrthoDB" id="4069699at2759"/>
<proteinExistence type="inferred from homology"/>
<feature type="binding site" evidence="9">
    <location>
        <position position="131"/>
    </location>
    <ligand>
        <name>substrate</name>
    </ligand>
</feature>
<comment type="subunit">
    <text evidence="2">Homodimer.</text>
</comment>
<evidence type="ECO:0000256" key="10">
    <source>
        <dbReference type="PIRSR" id="PIRSR000102-3"/>
    </source>
</evidence>
<name>A0A8K0JNV7_9TREE</name>
<feature type="binding site" evidence="10">
    <location>
        <begin position="129"/>
        <end position="131"/>
    </location>
    <ligand>
        <name>NAD(+)</name>
        <dbReference type="ChEBI" id="CHEBI:57540"/>
    </ligand>
</feature>
<dbReference type="SUPFAM" id="SSF56327">
    <property type="entry name" value="LDH C-terminal domain-like"/>
    <property type="match status" value="1"/>
</dbReference>
<dbReference type="GO" id="GO:0006099">
    <property type="term" value="P:tricarboxylic acid cycle"/>
    <property type="evidence" value="ECO:0007669"/>
    <property type="project" value="UniProtKB-KW"/>
</dbReference>
<dbReference type="InterPro" id="IPR036291">
    <property type="entry name" value="NAD(P)-bd_dom_sf"/>
</dbReference>
<evidence type="ECO:0000256" key="5">
    <source>
        <dbReference type="ARBA" id="ARBA00023002"/>
    </source>
</evidence>
<dbReference type="PANTHER" id="PTHR11540:SF16">
    <property type="entry name" value="MALATE DEHYDROGENASE, MITOCHONDRIAL"/>
    <property type="match status" value="1"/>
</dbReference>
<dbReference type="Gene3D" id="3.90.110.10">
    <property type="entry name" value="Lactate dehydrogenase/glycoside hydrolase, family 4, C-terminal"/>
    <property type="match status" value="1"/>
</dbReference>
<dbReference type="GO" id="GO:0030060">
    <property type="term" value="F:L-malate dehydrogenase (NAD+) activity"/>
    <property type="evidence" value="ECO:0007669"/>
    <property type="project" value="UniProtKB-EC"/>
</dbReference>
<feature type="binding site" evidence="10">
    <location>
        <begin position="8"/>
        <end position="14"/>
    </location>
    <ligand>
        <name>NAD(+)</name>
        <dbReference type="ChEBI" id="CHEBI:57540"/>
    </ligand>
</feature>
<keyword evidence="5 11" id="KW-0560">Oxidoreductase</keyword>
<dbReference type="CDD" id="cd01337">
    <property type="entry name" value="MDH_glyoxysomal_mitochondrial"/>
    <property type="match status" value="1"/>
</dbReference>
<feature type="domain" description="Lactate/malate dehydrogenase N-terminal" evidence="13">
    <location>
        <begin position="3"/>
        <end position="157"/>
    </location>
</feature>
<accession>A0A8K0JNV7</accession>
<dbReference type="FunFam" id="3.40.50.720:FF:000013">
    <property type="entry name" value="Malate dehydrogenase"/>
    <property type="match status" value="1"/>
</dbReference>
<evidence type="ECO:0000256" key="7">
    <source>
        <dbReference type="ARBA" id="ARBA00048313"/>
    </source>
</evidence>
<feature type="binding site" evidence="9">
    <location>
        <position position="100"/>
    </location>
    <ligand>
        <name>substrate</name>
    </ligand>
</feature>
<comment type="similarity">
    <text evidence="1">Belongs to the LDH/MDH superfamily. MDH type 1 family.</text>
</comment>
<feature type="binding site" evidence="10">
    <location>
        <position position="106"/>
    </location>
    <ligand>
        <name>NAD(+)</name>
        <dbReference type="ChEBI" id="CHEBI:57540"/>
    </ligand>
</feature>
<dbReference type="NCBIfam" id="TIGR01772">
    <property type="entry name" value="MDH_euk_gproteo"/>
    <property type="match status" value="1"/>
</dbReference>
<dbReference type="PANTHER" id="PTHR11540">
    <property type="entry name" value="MALATE AND LACTATE DEHYDROGENASE"/>
    <property type="match status" value="1"/>
</dbReference>
<feature type="active site" description="Proton acceptor" evidence="8">
    <location>
        <position position="191"/>
    </location>
</feature>
<evidence type="ECO:0000256" key="11">
    <source>
        <dbReference type="RuleBase" id="RU003369"/>
    </source>
</evidence>
<evidence type="ECO:0000256" key="2">
    <source>
        <dbReference type="ARBA" id="ARBA00011738"/>
    </source>
</evidence>
<dbReference type="SUPFAM" id="SSF51735">
    <property type="entry name" value="NAD(P)-binding Rossmann-fold domains"/>
    <property type="match status" value="1"/>
</dbReference>
<evidence type="ECO:0000313" key="16">
    <source>
        <dbReference type="Proteomes" id="UP000812966"/>
    </source>
</evidence>
<dbReference type="InterPro" id="IPR015955">
    <property type="entry name" value="Lactate_DH/Glyco_Ohase_4_C"/>
</dbReference>
<dbReference type="EMBL" id="JABELV010000033">
    <property type="protein sequence ID" value="KAG7562417.1"/>
    <property type="molecule type" value="Genomic_DNA"/>
</dbReference>
<comment type="catalytic activity">
    <reaction evidence="7 12">
        <text>(S)-malate + NAD(+) = oxaloacetate + NADH + H(+)</text>
        <dbReference type="Rhea" id="RHEA:21432"/>
        <dbReference type="ChEBI" id="CHEBI:15378"/>
        <dbReference type="ChEBI" id="CHEBI:15589"/>
        <dbReference type="ChEBI" id="CHEBI:16452"/>
        <dbReference type="ChEBI" id="CHEBI:57540"/>
        <dbReference type="ChEBI" id="CHEBI:57945"/>
        <dbReference type="EC" id="1.1.1.37"/>
    </reaction>
</comment>
<evidence type="ECO:0000259" key="13">
    <source>
        <dbReference type="Pfam" id="PF00056"/>
    </source>
</evidence>
<keyword evidence="6 10" id="KW-0520">NAD</keyword>
<dbReference type="GO" id="GO:0005829">
    <property type="term" value="C:cytosol"/>
    <property type="evidence" value="ECO:0007669"/>
    <property type="project" value="TreeGrafter"/>
</dbReference>
<dbReference type="AlphaFoldDB" id="A0A8K0JNV7"/>
<reference evidence="15" key="1">
    <citation type="submission" date="2020-04" db="EMBL/GenBank/DDBJ databases">
        <title>Analysis of mating type loci in Filobasidium floriforme.</title>
        <authorList>
            <person name="Nowrousian M."/>
        </authorList>
    </citation>
    <scope>NUCLEOTIDE SEQUENCE</scope>
    <source>
        <strain evidence="15">CBS 6242</strain>
    </source>
</reference>
<keyword evidence="4 12" id="KW-0816">Tricarboxylic acid cycle</keyword>
<evidence type="ECO:0000256" key="1">
    <source>
        <dbReference type="ARBA" id="ARBA00008824"/>
    </source>
</evidence>
<evidence type="ECO:0000256" key="3">
    <source>
        <dbReference type="ARBA" id="ARBA00012995"/>
    </source>
</evidence>
<evidence type="ECO:0000256" key="6">
    <source>
        <dbReference type="ARBA" id="ARBA00023027"/>
    </source>
</evidence>
<feature type="binding site" evidence="9">
    <location>
        <position position="94"/>
    </location>
    <ligand>
        <name>substrate</name>
    </ligand>
</feature>
<evidence type="ECO:0000256" key="12">
    <source>
        <dbReference type="RuleBase" id="RU003405"/>
    </source>
</evidence>
<dbReference type="Pfam" id="PF02866">
    <property type="entry name" value="Ldh_1_C"/>
    <property type="match status" value="1"/>
</dbReference>
<comment type="caution">
    <text evidence="15">The sequence shown here is derived from an EMBL/GenBank/DDBJ whole genome shotgun (WGS) entry which is preliminary data.</text>
</comment>
<evidence type="ECO:0000313" key="15">
    <source>
        <dbReference type="EMBL" id="KAG7562417.1"/>
    </source>
</evidence>
<evidence type="ECO:0000256" key="9">
    <source>
        <dbReference type="PIRSR" id="PIRSR000102-2"/>
    </source>
</evidence>
<feature type="binding site" evidence="10">
    <location>
        <position position="246"/>
    </location>
    <ligand>
        <name>NAD(+)</name>
        <dbReference type="ChEBI" id="CHEBI:57540"/>
    </ligand>
</feature>
<dbReference type="FunFam" id="3.90.110.10:FF:000001">
    <property type="entry name" value="Malate dehydrogenase"/>
    <property type="match status" value="1"/>
</dbReference>
<dbReference type="GO" id="GO:0006108">
    <property type="term" value="P:malate metabolic process"/>
    <property type="evidence" value="ECO:0007669"/>
    <property type="project" value="InterPro"/>
</dbReference>
<evidence type="ECO:0000259" key="14">
    <source>
        <dbReference type="Pfam" id="PF02866"/>
    </source>
</evidence>
<keyword evidence="16" id="KW-1185">Reference proteome</keyword>